<keyword evidence="3" id="KW-1185">Reference proteome</keyword>
<dbReference type="EMBL" id="JANPWB010000004">
    <property type="protein sequence ID" value="KAJ1194069.1"/>
    <property type="molecule type" value="Genomic_DNA"/>
</dbReference>
<comment type="caution">
    <text evidence="2">The sequence shown here is derived from an EMBL/GenBank/DDBJ whole genome shotgun (WGS) entry which is preliminary data.</text>
</comment>
<dbReference type="Proteomes" id="UP001066276">
    <property type="component" value="Chromosome 2_2"/>
</dbReference>
<evidence type="ECO:0000313" key="3">
    <source>
        <dbReference type="Proteomes" id="UP001066276"/>
    </source>
</evidence>
<evidence type="ECO:0000256" key="1">
    <source>
        <dbReference type="SAM" id="MobiDB-lite"/>
    </source>
</evidence>
<evidence type="ECO:0000313" key="2">
    <source>
        <dbReference type="EMBL" id="KAJ1194069.1"/>
    </source>
</evidence>
<gene>
    <name evidence="2" type="ORF">NDU88_003364</name>
</gene>
<organism evidence="2 3">
    <name type="scientific">Pleurodeles waltl</name>
    <name type="common">Iberian ribbed newt</name>
    <dbReference type="NCBI Taxonomy" id="8319"/>
    <lineage>
        <taxon>Eukaryota</taxon>
        <taxon>Metazoa</taxon>
        <taxon>Chordata</taxon>
        <taxon>Craniata</taxon>
        <taxon>Vertebrata</taxon>
        <taxon>Euteleostomi</taxon>
        <taxon>Amphibia</taxon>
        <taxon>Batrachia</taxon>
        <taxon>Caudata</taxon>
        <taxon>Salamandroidea</taxon>
        <taxon>Salamandridae</taxon>
        <taxon>Pleurodelinae</taxon>
        <taxon>Pleurodeles</taxon>
    </lineage>
</organism>
<protein>
    <submittedName>
        <fullName evidence="2">Uncharacterized protein</fullName>
    </submittedName>
</protein>
<reference evidence="2" key="1">
    <citation type="journal article" date="2022" name="bioRxiv">
        <title>Sequencing and chromosome-scale assembly of the giantPleurodeles waltlgenome.</title>
        <authorList>
            <person name="Brown T."/>
            <person name="Elewa A."/>
            <person name="Iarovenko S."/>
            <person name="Subramanian E."/>
            <person name="Araus A.J."/>
            <person name="Petzold A."/>
            <person name="Susuki M."/>
            <person name="Suzuki K.-i.T."/>
            <person name="Hayashi T."/>
            <person name="Toyoda A."/>
            <person name="Oliveira C."/>
            <person name="Osipova E."/>
            <person name="Leigh N.D."/>
            <person name="Simon A."/>
            <person name="Yun M.H."/>
        </authorList>
    </citation>
    <scope>NUCLEOTIDE SEQUENCE</scope>
    <source>
        <strain evidence="2">20211129_DDA</strain>
        <tissue evidence="2">Liver</tissue>
    </source>
</reference>
<accession>A0AAV7V0D1</accession>
<proteinExistence type="predicted"/>
<sequence length="125" mass="13310">MALTHLPLSDFPESHTKQARCHCASRISCPAVINAAQCVRVRISCRVSARVESRAGIARAAPNSLKDAKAGAGSRAKNVARDEAHPIVDSTGTYQEPAYPIVDSTGTDQEPASEAVFKQRLIPVS</sequence>
<name>A0AAV7V0D1_PLEWA</name>
<dbReference type="AlphaFoldDB" id="A0AAV7V0D1"/>
<feature type="region of interest" description="Disordered" evidence="1">
    <location>
        <begin position="64"/>
        <end position="113"/>
    </location>
</feature>